<dbReference type="SUPFAM" id="SSF51120">
    <property type="entry name" value="beta-Roll"/>
    <property type="match status" value="2"/>
</dbReference>
<feature type="region of interest" description="Disordered" evidence="3">
    <location>
        <begin position="555"/>
        <end position="586"/>
    </location>
</feature>
<keyword evidence="5" id="KW-1185">Reference proteome</keyword>
<dbReference type="EMBL" id="QJTC01000018">
    <property type="protein sequence ID" value="PYE75962.1"/>
    <property type="molecule type" value="Genomic_DNA"/>
</dbReference>
<name>A0A318SKE6_9BURK</name>
<dbReference type="RefSeq" id="WP_110466265.1">
    <property type="nucleotide sequence ID" value="NZ_JAMOFZ010000018.1"/>
</dbReference>
<dbReference type="PANTHER" id="PTHR38340">
    <property type="entry name" value="S-LAYER PROTEIN"/>
    <property type="match status" value="1"/>
</dbReference>
<reference evidence="4 5" key="1">
    <citation type="submission" date="2018-06" db="EMBL/GenBank/DDBJ databases">
        <title>Genomic Encyclopedia of Type Strains, Phase III (KMG-III): the genomes of soil and plant-associated and newly described type strains.</title>
        <authorList>
            <person name="Whitman W."/>
        </authorList>
    </citation>
    <scope>NUCLEOTIDE SEQUENCE [LARGE SCALE GENOMIC DNA]</scope>
    <source>
        <strain evidence="4 5">CECT 7646</strain>
    </source>
</reference>
<protein>
    <submittedName>
        <fullName evidence="4">Hemolysin type calcium-binding protein</fullName>
    </submittedName>
</protein>
<gene>
    <name evidence="4" type="ORF">DFQ15_11888</name>
</gene>
<dbReference type="OrthoDB" id="9152278at2"/>
<dbReference type="InterPro" id="IPR018511">
    <property type="entry name" value="Hemolysin-typ_Ca-bd_CS"/>
</dbReference>
<dbReference type="PRINTS" id="PR00313">
    <property type="entry name" value="CABNDNGRPT"/>
</dbReference>
<evidence type="ECO:0000256" key="3">
    <source>
        <dbReference type="SAM" id="MobiDB-lite"/>
    </source>
</evidence>
<dbReference type="Pfam" id="PF00353">
    <property type="entry name" value="HemolysinCabind"/>
    <property type="match status" value="4"/>
</dbReference>
<dbReference type="GO" id="GO:0005576">
    <property type="term" value="C:extracellular region"/>
    <property type="evidence" value="ECO:0007669"/>
    <property type="project" value="UniProtKB-SubCell"/>
</dbReference>
<keyword evidence="2" id="KW-0964">Secreted</keyword>
<dbReference type="InterPro" id="IPR050557">
    <property type="entry name" value="RTX_toxin/Mannuronan_C5-epim"/>
</dbReference>
<comment type="subcellular location">
    <subcellularLocation>
        <location evidence="1">Secreted</location>
    </subcellularLocation>
</comment>
<evidence type="ECO:0000313" key="5">
    <source>
        <dbReference type="Proteomes" id="UP000247540"/>
    </source>
</evidence>
<sequence>MQKSSNGVALNFYLDITGRSGNTDMVPWTVPAISTIARADASSIGRNLFGPGSSQPLATGDDAVDSNSAWSGALGFNLLGGEAPFETWRLLNDPATGDVPKQGTVNTLDDFKNLLFAVDSYGKALAAGVAQGGADFVNYVAASLYAAQTGAWPHDNAGPLAAQVAVMVSSGNILGLVKDVAARTPTIGPVVNAIADIGPRTFLDMLMGVVQGKNLIGSTTSDAQFATRAQTFFGALGPADLQALKAELMPLSASDLARKALADTAEGASTRAALAALSVVGVQVSDDVAASVSLYDPATGTGQLSAQWITDRAAFTTRYYEQQQRGGGILPGSQNIAYIDTGSKTQVLVGAGSAQRIQNVFGGAGNDTVEGQGFADHLYGGAGNDVLDGRGGNDYLEGDAGDDVLIGGAGNDTLLGGAGTDTYRFDGDFGNDTVLDSDGAGRIVLGSDAGAAALTGGKRLADGTWRSDDQRVLYTLSGGDLIIAPHGTSASGSITVRNWKPGDLGLTLEGAAPATQPSAQGQVYDLGTAAGRDAYTHDRPWQNADGLQIHNVATPRDMGAPGEPMLRSSGASGGRGDDVIEGGATGPATDILIDGRAGDDRLYATTFASLQDAIARGDDPATQALATSRMVLDGGEGDDVLVGGDGRDVLFGGQGDDTMVGGAGEDVVFADGNAGGLSVGAGYAGGDRAAGRQWALHRLRRSLRDRLGCDAAHRPRGHRPGCRWQGRYGQADQWRPHIRCQCR</sequence>
<dbReference type="InterPro" id="IPR011049">
    <property type="entry name" value="Serralysin-like_metalloprot_C"/>
</dbReference>
<dbReference type="PROSITE" id="PS00330">
    <property type="entry name" value="HEMOLYSIN_CALCIUM"/>
    <property type="match status" value="3"/>
</dbReference>
<dbReference type="InterPro" id="IPR001343">
    <property type="entry name" value="Hemolysn_Ca-bd"/>
</dbReference>
<evidence type="ECO:0000313" key="4">
    <source>
        <dbReference type="EMBL" id="PYE75962.1"/>
    </source>
</evidence>
<evidence type="ECO:0000256" key="1">
    <source>
        <dbReference type="ARBA" id="ARBA00004613"/>
    </source>
</evidence>
<dbReference type="Gene3D" id="2.150.10.10">
    <property type="entry name" value="Serralysin-like metalloprotease, C-terminal"/>
    <property type="match status" value="2"/>
</dbReference>
<dbReference type="AlphaFoldDB" id="A0A318SKE6"/>
<comment type="caution">
    <text evidence="4">The sequence shown here is derived from an EMBL/GenBank/DDBJ whole genome shotgun (WGS) entry which is preliminary data.</text>
</comment>
<proteinExistence type="predicted"/>
<dbReference type="PANTHER" id="PTHR38340:SF1">
    <property type="entry name" value="S-LAYER PROTEIN"/>
    <property type="match status" value="1"/>
</dbReference>
<dbReference type="Proteomes" id="UP000247540">
    <property type="component" value="Unassembled WGS sequence"/>
</dbReference>
<evidence type="ECO:0000256" key="2">
    <source>
        <dbReference type="ARBA" id="ARBA00022525"/>
    </source>
</evidence>
<organism evidence="4 5">
    <name type="scientific">Xylophilus ampelinus</name>
    <dbReference type="NCBI Taxonomy" id="54067"/>
    <lineage>
        <taxon>Bacteria</taxon>
        <taxon>Pseudomonadati</taxon>
        <taxon>Pseudomonadota</taxon>
        <taxon>Betaproteobacteria</taxon>
        <taxon>Burkholderiales</taxon>
        <taxon>Xylophilus</taxon>
    </lineage>
</organism>
<dbReference type="GO" id="GO:0005509">
    <property type="term" value="F:calcium ion binding"/>
    <property type="evidence" value="ECO:0007669"/>
    <property type="project" value="InterPro"/>
</dbReference>
<accession>A0A318SKE6</accession>